<dbReference type="EMBL" id="SJPQ01000002">
    <property type="protein sequence ID" value="TWT88091.1"/>
    <property type="molecule type" value="Genomic_DNA"/>
</dbReference>
<dbReference type="Pfam" id="PF13030">
    <property type="entry name" value="DUF3891"/>
    <property type="match status" value="1"/>
</dbReference>
<sequence>MIRRDEPLGAAEPTHWLLVSQREHARISYELAAAWEDLGVEPPAVRDELLQAIRHHDDGWAVWEGAPGIDPETLRPYAFTEMPPAEAQRIWTASIDACRQIGPLAGWAAAGHFITLQSPEDDDHQEWAPWLAEQEAQHSAWLAEWLAASPAHTPELAERCLQLLRAFDWLSLWLCCLGPQPGDEVDGVAPLVIENDSPRIGPWTVDAVAEQGEWRFIMDPWPFVAQAIELRVWARRVPVRRYADAEALLAASHDVELQWDLRAGPPASDTKSATDEHR</sequence>
<name>A0A5C5ZMK3_9BACT</name>
<dbReference type="Proteomes" id="UP000315440">
    <property type="component" value="Unassembled WGS sequence"/>
</dbReference>
<comment type="caution">
    <text evidence="1">The sequence shown here is derived from an EMBL/GenBank/DDBJ whole genome shotgun (WGS) entry which is preliminary data.</text>
</comment>
<dbReference type="RefSeq" id="WP_197525570.1">
    <property type="nucleotide sequence ID" value="NZ_SJPQ01000002.1"/>
</dbReference>
<gene>
    <name evidence="1" type="ORF">Mal64_15630</name>
</gene>
<dbReference type="AlphaFoldDB" id="A0A5C5ZMK3"/>
<keyword evidence="2" id="KW-1185">Reference proteome</keyword>
<evidence type="ECO:0000313" key="1">
    <source>
        <dbReference type="EMBL" id="TWT88091.1"/>
    </source>
</evidence>
<proteinExistence type="predicted"/>
<evidence type="ECO:0008006" key="3">
    <source>
        <dbReference type="Google" id="ProtNLM"/>
    </source>
</evidence>
<protein>
    <recommendedName>
        <fullName evidence="3">DUF3891 domain-containing protein</fullName>
    </recommendedName>
</protein>
<reference evidence="1 2" key="1">
    <citation type="submission" date="2019-02" db="EMBL/GenBank/DDBJ databases">
        <title>Deep-cultivation of Planctomycetes and their phenomic and genomic characterization uncovers novel biology.</title>
        <authorList>
            <person name="Wiegand S."/>
            <person name="Jogler M."/>
            <person name="Boedeker C."/>
            <person name="Pinto D."/>
            <person name="Vollmers J."/>
            <person name="Rivas-Marin E."/>
            <person name="Kohn T."/>
            <person name="Peeters S.H."/>
            <person name="Heuer A."/>
            <person name="Rast P."/>
            <person name="Oberbeckmann S."/>
            <person name="Bunk B."/>
            <person name="Jeske O."/>
            <person name="Meyerdierks A."/>
            <person name="Storesund J.E."/>
            <person name="Kallscheuer N."/>
            <person name="Luecker S."/>
            <person name="Lage O.M."/>
            <person name="Pohl T."/>
            <person name="Merkel B.J."/>
            <person name="Hornburger P."/>
            <person name="Mueller R.-W."/>
            <person name="Bruemmer F."/>
            <person name="Labrenz M."/>
            <person name="Spormann A.M."/>
            <person name="Op Den Camp H."/>
            <person name="Overmann J."/>
            <person name="Amann R."/>
            <person name="Jetten M.S.M."/>
            <person name="Mascher T."/>
            <person name="Medema M.H."/>
            <person name="Devos D.P."/>
            <person name="Kaster A.-K."/>
            <person name="Ovreas L."/>
            <person name="Rohde M."/>
            <person name="Galperin M.Y."/>
            <person name="Jogler C."/>
        </authorList>
    </citation>
    <scope>NUCLEOTIDE SEQUENCE [LARGE SCALE GENOMIC DNA]</scope>
    <source>
        <strain evidence="1 2">Mal64</strain>
    </source>
</reference>
<organism evidence="1 2">
    <name type="scientific">Pseudobythopirellula maris</name>
    <dbReference type="NCBI Taxonomy" id="2527991"/>
    <lineage>
        <taxon>Bacteria</taxon>
        <taxon>Pseudomonadati</taxon>
        <taxon>Planctomycetota</taxon>
        <taxon>Planctomycetia</taxon>
        <taxon>Pirellulales</taxon>
        <taxon>Lacipirellulaceae</taxon>
        <taxon>Pseudobythopirellula</taxon>
    </lineage>
</organism>
<evidence type="ECO:0000313" key="2">
    <source>
        <dbReference type="Proteomes" id="UP000315440"/>
    </source>
</evidence>
<dbReference type="InterPro" id="IPR024992">
    <property type="entry name" value="DUF3891"/>
</dbReference>
<accession>A0A5C5ZMK3</accession>